<dbReference type="InterPro" id="IPR036259">
    <property type="entry name" value="MFS_trans_sf"/>
</dbReference>
<dbReference type="InterPro" id="IPR020846">
    <property type="entry name" value="MFS_dom"/>
</dbReference>
<proteinExistence type="inferred from homology"/>
<dbReference type="GO" id="GO:0016020">
    <property type="term" value="C:membrane"/>
    <property type="evidence" value="ECO:0007669"/>
    <property type="project" value="UniProtKB-SubCell"/>
</dbReference>
<evidence type="ECO:0000256" key="3">
    <source>
        <dbReference type="ARBA" id="ARBA00011738"/>
    </source>
</evidence>
<feature type="domain" description="Major facilitator superfamily (MFS) profile" evidence="16">
    <location>
        <begin position="20"/>
        <end position="435"/>
    </location>
</feature>
<dbReference type="Pfam" id="PF00083">
    <property type="entry name" value="Sugar_tr"/>
    <property type="match status" value="1"/>
</dbReference>
<comment type="subcellular location">
    <subcellularLocation>
        <location evidence="1">Membrane</location>
        <topology evidence="1">Multi-pass membrane protein</topology>
    </subcellularLocation>
</comment>
<evidence type="ECO:0000256" key="15">
    <source>
        <dbReference type="SAM" id="Phobius"/>
    </source>
</evidence>
<feature type="transmembrane region" description="Helical" evidence="15">
    <location>
        <begin position="143"/>
        <end position="161"/>
    </location>
</feature>
<evidence type="ECO:0000256" key="11">
    <source>
        <dbReference type="ARBA" id="ARBA00044662"/>
    </source>
</evidence>
<dbReference type="EMBL" id="HBGE01049039">
    <property type="protein sequence ID" value="CAD9146498.1"/>
    <property type="molecule type" value="Transcribed_RNA"/>
</dbReference>
<dbReference type="InterPro" id="IPR005828">
    <property type="entry name" value="MFS_sugar_transport-like"/>
</dbReference>
<dbReference type="PROSITE" id="PS00216">
    <property type="entry name" value="SUGAR_TRANSPORT_1"/>
    <property type="match status" value="1"/>
</dbReference>
<feature type="transmembrane region" description="Helical" evidence="15">
    <location>
        <begin position="382"/>
        <end position="401"/>
    </location>
</feature>
<dbReference type="PRINTS" id="PR00171">
    <property type="entry name" value="SUGRTRNSPORT"/>
</dbReference>
<keyword evidence="6 15" id="KW-1133">Transmembrane helix</keyword>
<feature type="transmembrane region" description="Helical" evidence="15">
    <location>
        <begin position="318"/>
        <end position="339"/>
    </location>
</feature>
<keyword evidence="5 15" id="KW-0812">Transmembrane</keyword>
<evidence type="ECO:0000256" key="10">
    <source>
        <dbReference type="ARBA" id="ARBA00044656"/>
    </source>
</evidence>
<name>A0A7S1W3J2_ALECA</name>
<evidence type="ECO:0000256" key="13">
    <source>
        <dbReference type="ARBA" id="ARBA00044710"/>
    </source>
</evidence>
<evidence type="ECO:0000256" key="4">
    <source>
        <dbReference type="ARBA" id="ARBA00022448"/>
    </source>
</evidence>
<evidence type="ECO:0000256" key="12">
    <source>
        <dbReference type="ARBA" id="ARBA00044668"/>
    </source>
</evidence>
<protein>
    <recommendedName>
        <fullName evidence="14">Hexose transporter 1</fullName>
    </recommendedName>
</protein>
<evidence type="ECO:0000256" key="9">
    <source>
        <dbReference type="ARBA" id="ARBA00044648"/>
    </source>
</evidence>
<comment type="similarity">
    <text evidence="2">Belongs to the major facilitator superfamily. Sugar transporter (TC 2.A.1.1) family.</text>
</comment>
<dbReference type="AlphaFoldDB" id="A0A7S1W3J2"/>
<comment type="catalytic activity">
    <reaction evidence="9">
        <text>D-glucose(out) = D-glucose(in)</text>
        <dbReference type="Rhea" id="RHEA:60376"/>
        <dbReference type="ChEBI" id="CHEBI:4167"/>
    </reaction>
    <physiologicalReaction direction="left-to-right" evidence="9">
        <dbReference type="Rhea" id="RHEA:60377"/>
    </physiologicalReaction>
</comment>
<reference evidence="17" key="1">
    <citation type="submission" date="2021-01" db="EMBL/GenBank/DDBJ databases">
        <authorList>
            <person name="Corre E."/>
            <person name="Pelletier E."/>
            <person name="Niang G."/>
            <person name="Scheremetjew M."/>
            <person name="Finn R."/>
            <person name="Kale V."/>
            <person name="Holt S."/>
            <person name="Cochrane G."/>
            <person name="Meng A."/>
            <person name="Brown T."/>
            <person name="Cohen L."/>
        </authorList>
    </citation>
    <scope>NUCLEOTIDE SEQUENCE</scope>
    <source>
        <strain evidence="17">OF101</strain>
    </source>
</reference>
<dbReference type="PANTHER" id="PTHR48020:SF12">
    <property type="entry name" value="PROTON MYO-INOSITOL COTRANSPORTER"/>
    <property type="match status" value="1"/>
</dbReference>
<keyword evidence="7 15" id="KW-0472">Membrane</keyword>
<evidence type="ECO:0000313" key="17">
    <source>
        <dbReference type="EMBL" id="CAD9146498.1"/>
    </source>
</evidence>
<keyword evidence="4" id="KW-0813">Transport</keyword>
<comment type="catalytic activity">
    <reaction evidence="8">
        <text>D-galactose(in) = D-galactose(out)</text>
        <dbReference type="Rhea" id="RHEA:34915"/>
        <dbReference type="ChEBI" id="CHEBI:4139"/>
    </reaction>
    <physiologicalReaction direction="right-to-left" evidence="8">
        <dbReference type="Rhea" id="RHEA:34917"/>
    </physiologicalReaction>
</comment>
<evidence type="ECO:0000256" key="14">
    <source>
        <dbReference type="ARBA" id="ARBA00044780"/>
    </source>
</evidence>
<sequence length="448" mass="47807">METDRLLVNKDYRFSAALYARAVGCVSSMAEGYDIGCLGTIVADVRKDFDLSPRDVGMLASLPHCFFGIAALGGGLLADKVGRKAAILVTCLALFLGTCLQVIAPALWYLIIGRAVVNLGAGSGVVVVATYLTEVTPARHRGLFVSLEELCFNFGLLMAYLANWSLTGHPHDWRIVIGLGAIGPVIALLLCLLPQVLESPRYLFLCGRKQEAERVLRALVREPQEIREVLDAWETETSQSPRVAIESAPRAVMASVGLAICASLAGVQAVNPLLSYVLVVAGGAGGEVASWSLAIMLVKFLVIVPVCFCLIDRWGRRPLLVVSSLCMAAGCAVAAAALADHLPAVLAMAGIATHLVCYSLGVGPVMWTYCTEVLPTSARAPGMGLAMLASRTFSVVQLFWLPSVMDACPWAPYLFYGITNLGTVVFVAYACPETKHASLESLRGLFKE</sequence>
<dbReference type="Gene3D" id="1.20.1250.20">
    <property type="entry name" value="MFS general substrate transporter like domains"/>
    <property type="match status" value="1"/>
</dbReference>
<comment type="catalytic activity">
    <reaction evidence="12">
        <text>D-glucosamine(out) = D-glucosamine(in)</text>
        <dbReference type="Rhea" id="RHEA:78423"/>
        <dbReference type="ChEBI" id="CHEBI:58723"/>
    </reaction>
    <physiologicalReaction direction="left-to-right" evidence="12">
        <dbReference type="Rhea" id="RHEA:78424"/>
    </physiologicalReaction>
</comment>
<comment type="catalytic activity">
    <reaction evidence="13">
        <text>D-fructose(out) = D-fructose(in)</text>
        <dbReference type="Rhea" id="RHEA:60372"/>
        <dbReference type="ChEBI" id="CHEBI:37721"/>
    </reaction>
    <physiologicalReaction direction="left-to-right" evidence="13">
        <dbReference type="Rhea" id="RHEA:60373"/>
    </physiologicalReaction>
</comment>
<evidence type="ECO:0000256" key="6">
    <source>
        <dbReference type="ARBA" id="ARBA00022989"/>
    </source>
</evidence>
<feature type="transmembrane region" description="Helical" evidence="15">
    <location>
        <begin position="85"/>
        <end position="103"/>
    </location>
</feature>
<evidence type="ECO:0000256" key="1">
    <source>
        <dbReference type="ARBA" id="ARBA00004141"/>
    </source>
</evidence>
<comment type="subunit">
    <text evidence="3">Homodimer.</text>
</comment>
<evidence type="ECO:0000259" key="16">
    <source>
        <dbReference type="PROSITE" id="PS50850"/>
    </source>
</evidence>
<gene>
    <name evidence="17" type="ORF">ACAT0790_LOCUS29600</name>
</gene>
<accession>A0A7S1W3J2</accession>
<feature type="transmembrane region" description="Helical" evidence="15">
    <location>
        <begin position="173"/>
        <end position="193"/>
    </location>
</feature>
<comment type="catalytic activity">
    <reaction evidence="10">
        <text>D-xylose(out) = D-xylose(in)</text>
        <dbReference type="Rhea" id="RHEA:78427"/>
        <dbReference type="ChEBI" id="CHEBI:53455"/>
    </reaction>
    <physiologicalReaction direction="left-to-right" evidence="10">
        <dbReference type="Rhea" id="RHEA:78428"/>
    </physiologicalReaction>
</comment>
<evidence type="ECO:0000256" key="5">
    <source>
        <dbReference type="ARBA" id="ARBA00022692"/>
    </source>
</evidence>
<evidence type="ECO:0000256" key="7">
    <source>
        <dbReference type="ARBA" id="ARBA00023136"/>
    </source>
</evidence>
<dbReference type="InterPro" id="IPR005829">
    <property type="entry name" value="Sugar_transporter_CS"/>
</dbReference>
<dbReference type="InterPro" id="IPR003663">
    <property type="entry name" value="Sugar/inositol_transpt"/>
</dbReference>
<dbReference type="SUPFAM" id="SSF103473">
    <property type="entry name" value="MFS general substrate transporter"/>
    <property type="match status" value="1"/>
</dbReference>
<feature type="transmembrane region" description="Helical" evidence="15">
    <location>
        <begin position="109"/>
        <end position="131"/>
    </location>
</feature>
<evidence type="ECO:0000256" key="2">
    <source>
        <dbReference type="ARBA" id="ARBA00010992"/>
    </source>
</evidence>
<evidence type="ECO:0000256" key="8">
    <source>
        <dbReference type="ARBA" id="ARBA00044637"/>
    </source>
</evidence>
<comment type="catalytic activity">
    <reaction evidence="11">
        <text>D-mannose(out) = D-mannose(in)</text>
        <dbReference type="Rhea" id="RHEA:78391"/>
        <dbReference type="ChEBI" id="CHEBI:4208"/>
    </reaction>
    <physiologicalReaction direction="left-to-right" evidence="11">
        <dbReference type="Rhea" id="RHEA:78392"/>
    </physiologicalReaction>
</comment>
<feature type="transmembrane region" description="Helical" evidence="15">
    <location>
        <begin position="56"/>
        <end position="78"/>
    </location>
</feature>
<dbReference type="GO" id="GO:0022857">
    <property type="term" value="F:transmembrane transporter activity"/>
    <property type="evidence" value="ECO:0007669"/>
    <property type="project" value="InterPro"/>
</dbReference>
<feature type="transmembrane region" description="Helical" evidence="15">
    <location>
        <begin position="345"/>
        <end position="370"/>
    </location>
</feature>
<dbReference type="InterPro" id="IPR050814">
    <property type="entry name" value="Myo-inositol_Transporter"/>
</dbReference>
<dbReference type="PANTHER" id="PTHR48020">
    <property type="entry name" value="PROTON MYO-INOSITOL COTRANSPORTER"/>
    <property type="match status" value="1"/>
</dbReference>
<feature type="transmembrane region" description="Helical" evidence="15">
    <location>
        <begin position="251"/>
        <end position="270"/>
    </location>
</feature>
<dbReference type="PROSITE" id="PS50850">
    <property type="entry name" value="MFS"/>
    <property type="match status" value="1"/>
</dbReference>
<feature type="transmembrane region" description="Helical" evidence="15">
    <location>
        <begin position="290"/>
        <end position="311"/>
    </location>
</feature>
<organism evidence="17">
    <name type="scientific">Alexandrium catenella</name>
    <name type="common">Red tide dinoflagellate</name>
    <name type="synonym">Gonyaulax catenella</name>
    <dbReference type="NCBI Taxonomy" id="2925"/>
    <lineage>
        <taxon>Eukaryota</taxon>
        <taxon>Sar</taxon>
        <taxon>Alveolata</taxon>
        <taxon>Dinophyceae</taxon>
        <taxon>Gonyaulacales</taxon>
        <taxon>Pyrocystaceae</taxon>
        <taxon>Alexandrium</taxon>
    </lineage>
</organism>
<feature type="transmembrane region" description="Helical" evidence="15">
    <location>
        <begin position="413"/>
        <end position="431"/>
    </location>
</feature>